<protein>
    <submittedName>
        <fullName evidence="2">Uncharacterized protein</fullName>
    </submittedName>
</protein>
<evidence type="ECO:0000313" key="2">
    <source>
        <dbReference type="EMBL" id="GII39116.1"/>
    </source>
</evidence>
<name>A0A8J3U6P5_9ACTN</name>
<sequence length="122" mass="13403">MPDGDLDPRGPDTGVGVAPGDSRATRGKTMAESTYAFPADLLQAQRDFFAAEARVKELCDALPSSIDVANMEAEITDEQREALQAARAEQLDLVMKLHRHEWWSTVDNRHLAGLELRKAAKA</sequence>
<gene>
    <name evidence="2" type="ORF">Pph01_41190</name>
</gene>
<evidence type="ECO:0000256" key="1">
    <source>
        <dbReference type="SAM" id="MobiDB-lite"/>
    </source>
</evidence>
<dbReference type="Proteomes" id="UP000622547">
    <property type="component" value="Unassembled WGS sequence"/>
</dbReference>
<proteinExistence type="predicted"/>
<accession>A0A8J3U6P5</accession>
<dbReference type="AlphaFoldDB" id="A0A8J3U6P5"/>
<keyword evidence="3" id="KW-1185">Reference proteome</keyword>
<feature type="compositionally biased region" description="Basic and acidic residues" evidence="1">
    <location>
        <begin position="1"/>
        <end position="10"/>
    </location>
</feature>
<reference evidence="2 3" key="1">
    <citation type="submission" date="2021-01" db="EMBL/GenBank/DDBJ databases">
        <title>Whole genome shotgun sequence of Planotetraspora phitsanulokensis NBRC 104273.</title>
        <authorList>
            <person name="Komaki H."/>
            <person name="Tamura T."/>
        </authorList>
    </citation>
    <scope>NUCLEOTIDE SEQUENCE [LARGE SCALE GENOMIC DNA]</scope>
    <source>
        <strain evidence="2 3">NBRC 104273</strain>
    </source>
</reference>
<comment type="caution">
    <text evidence="2">The sequence shown here is derived from an EMBL/GenBank/DDBJ whole genome shotgun (WGS) entry which is preliminary data.</text>
</comment>
<evidence type="ECO:0000313" key="3">
    <source>
        <dbReference type="Proteomes" id="UP000622547"/>
    </source>
</evidence>
<dbReference type="EMBL" id="BOOP01000019">
    <property type="protein sequence ID" value="GII39116.1"/>
    <property type="molecule type" value="Genomic_DNA"/>
</dbReference>
<organism evidence="2 3">
    <name type="scientific">Planotetraspora phitsanulokensis</name>
    <dbReference type="NCBI Taxonomy" id="575192"/>
    <lineage>
        <taxon>Bacteria</taxon>
        <taxon>Bacillati</taxon>
        <taxon>Actinomycetota</taxon>
        <taxon>Actinomycetes</taxon>
        <taxon>Streptosporangiales</taxon>
        <taxon>Streptosporangiaceae</taxon>
        <taxon>Planotetraspora</taxon>
    </lineage>
</organism>
<feature type="region of interest" description="Disordered" evidence="1">
    <location>
        <begin position="1"/>
        <end position="29"/>
    </location>
</feature>